<feature type="compositionally biased region" description="Low complexity" evidence="1">
    <location>
        <begin position="305"/>
        <end position="316"/>
    </location>
</feature>
<feature type="compositionally biased region" description="Polar residues" evidence="1">
    <location>
        <begin position="317"/>
        <end position="338"/>
    </location>
</feature>
<evidence type="ECO:0000313" key="3">
    <source>
        <dbReference type="Proteomes" id="UP000242642"/>
    </source>
</evidence>
<dbReference type="STRING" id="1123402.SAMN02583745_00816"/>
<protein>
    <submittedName>
        <fullName evidence="2">Uncharacterized protein</fullName>
    </submittedName>
</protein>
<feature type="region of interest" description="Disordered" evidence="1">
    <location>
        <begin position="303"/>
        <end position="350"/>
    </location>
</feature>
<name>A0A1I0A758_9GAMM</name>
<evidence type="ECO:0000313" key="2">
    <source>
        <dbReference type="EMBL" id="SES89957.1"/>
    </source>
</evidence>
<gene>
    <name evidence="2" type="ORF">SAMN02583745_00816</name>
</gene>
<keyword evidence="3" id="KW-1185">Reference proteome</keyword>
<proteinExistence type="predicted"/>
<organism evidence="2 3">
    <name type="scientific">Thorsellia anophelis DSM 18579</name>
    <dbReference type="NCBI Taxonomy" id="1123402"/>
    <lineage>
        <taxon>Bacteria</taxon>
        <taxon>Pseudomonadati</taxon>
        <taxon>Pseudomonadota</taxon>
        <taxon>Gammaproteobacteria</taxon>
        <taxon>Enterobacterales</taxon>
        <taxon>Thorselliaceae</taxon>
        <taxon>Thorsellia</taxon>
    </lineage>
</organism>
<accession>A0A1I0A758</accession>
<dbReference type="RefSeq" id="WP_093318019.1">
    <property type="nucleotide sequence ID" value="NZ_FOHV01000005.1"/>
</dbReference>
<evidence type="ECO:0000256" key="1">
    <source>
        <dbReference type="SAM" id="MobiDB-lite"/>
    </source>
</evidence>
<dbReference type="EMBL" id="FOHV01000005">
    <property type="protein sequence ID" value="SES89957.1"/>
    <property type="molecule type" value="Genomic_DNA"/>
</dbReference>
<sequence length="350" mass="38783">MKSWGRISTHNLNKLVYYWNLIFHSKKSFKTLWLCIKAPLILSITFLFGCNTSKAQESGDYCIYADTTSKYYNPNKLTKNQLEECEIRIKKILEIQEIQTKIQKTRPLESNTQTTDSSIKTNLNVNNQPLFDIQEPTKAILSTNKKISQTSVRTVKESVKPIYHTDAGASVNSGNQTMIIVSKAGDHSDSIMQNVTTNTNQMTLAQNTKPATLEQNTKRQYTNPAETDGLTTLLNHQANSKAPASQEVPSIKLALSDAKAVSTSPINSATQAIDTYEQKNVVTNIQESETLLLMQQIKQNKLPNSTATASKSTTKAQGNTQSTTNANDSSTEPLNSDAQPIPTFEPLPTF</sequence>
<reference evidence="3" key="1">
    <citation type="submission" date="2016-10" db="EMBL/GenBank/DDBJ databases">
        <authorList>
            <person name="Varghese N."/>
            <person name="Submissions S."/>
        </authorList>
    </citation>
    <scope>NUCLEOTIDE SEQUENCE [LARGE SCALE GENOMIC DNA]</scope>
    <source>
        <strain evidence="3">DSM 18579</strain>
    </source>
</reference>
<dbReference type="Proteomes" id="UP000242642">
    <property type="component" value="Unassembled WGS sequence"/>
</dbReference>
<dbReference type="AlphaFoldDB" id="A0A1I0A758"/>